<keyword evidence="1" id="KW-0736">Signalosome</keyword>
<organism evidence="3 4">
    <name type="scientific">Schizosaccharomyces cryophilus (strain OY26 / ATCC MYA-4695 / CBS 11777 / NBRC 106824 / NRRL Y48691)</name>
    <name type="common">Fission yeast</name>
    <dbReference type="NCBI Taxonomy" id="653667"/>
    <lineage>
        <taxon>Eukaryota</taxon>
        <taxon>Fungi</taxon>
        <taxon>Dikarya</taxon>
        <taxon>Ascomycota</taxon>
        <taxon>Taphrinomycotina</taxon>
        <taxon>Schizosaccharomycetes</taxon>
        <taxon>Schizosaccharomycetales</taxon>
        <taxon>Schizosaccharomycetaceae</taxon>
        <taxon>Schizosaccharomyces</taxon>
    </lineage>
</organism>
<reference evidence="3 4" key="1">
    <citation type="journal article" date="2011" name="Science">
        <title>Comparative functional genomics of the fission yeasts.</title>
        <authorList>
            <person name="Rhind N."/>
            <person name="Chen Z."/>
            <person name="Yassour M."/>
            <person name="Thompson D.A."/>
            <person name="Haas B.J."/>
            <person name="Habib N."/>
            <person name="Wapinski I."/>
            <person name="Roy S."/>
            <person name="Lin M.F."/>
            <person name="Heiman D.I."/>
            <person name="Young S.K."/>
            <person name="Furuya K."/>
            <person name="Guo Y."/>
            <person name="Pidoux A."/>
            <person name="Chen H.M."/>
            <person name="Robbertse B."/>
            <person name="Goldberg J.M."/>
            <person name="Aoki K."/>
            <person name="Bayne E.H."/>
            <person name="Berlin A.M."/>
            <person name="Desjardins C.A."/>
            <person name="Dobbs E."/>
            <person name="Dukaj L."/>
            <person name="Fan L."/>
            <person name="FitzGerald M.G."/>
            <person name="French C."/>
            <person name="Gujja S."/>
            <person name="Hansen K."/>
            <person name="Keifenheim D."/>
            <person name="Levin J.Z."/>
            <person name="Mosher R.A."/>
            <person name="Mueller C.A."/>
            <person name="Pfiffner J."/>
            <person name="Priest M."/>
            <person name="Russ C."/>
            <person name="Smialowska A."/>
            <person name="Swoboda P."/>
            <person name="Sykes S.M."/>
            <person name="Vaughn M."/>
            <person name="Vengrova S."/>
            <person name="Yoder R."/>
            <person name="Zeng Q."/>
            <person name="Allshire R."/>
            <person name="Baulcombe D."/>
            <person name="Birren B.W."/>
            <person name="Brown W."/>
            <person name="Ekwall K."/>
            <person name="Kellis M."/>
            <person name="Leatherwood J."/>
            <person name="Levin H."/>
            <person name="Margalit H."/>
            <person name="Martienssen R."/>
            <person name="Nieduszynski C.A."/>
            <person name="Spatafora J.W."/>
            <person name="Friedman N."/>
            <person name="Dalgaard J.Z."/>
            <person name="Baumann P."/>
            <person name="Niki H."/>
            <person name="Regev A."/>
            <person name="Nusbaum C."/>
        </authorList>
    </citation>
    <scope>NUCLEOTIDE SEQUENCE [LARGE SCALE GENOMIC DNA]</scope>
    <source>
        <strain evidence="4">OY26 / ATCC MYA-4695 / CBS 11777 / NBRC 106824 / NRRL Y48691</strain>
    </source>
</reference>
<dbReference type="GO" id="GO:0008180">
    <property type="term" value="C:COP9 signalosome"/>
    <property type="evidence" value="ECO:0007669"/>
    <property type="project" value="UniProtKB-KW"/>
</dbReference>
<dbReference type="PANTHER" id="PTHR15350">
    <property type="entry name" value="COP9 SIGNALOSOME COMPLEX SUBUNIT 7/DENDRITIC CELL PROTEIN GA17"/>
    <property type="match status" value="1"/>
</dbReference>
<sequence length="203" mass="23368">MDQKILAAIDDPNVFSFESLWQECQATQDTVSPAIYQLLSTFYKGSTKDCSSDWSQERVDKLQLLSLVDAAVRCTGSSISYEDLWKQLRLDDSLVPKEKDFILEQYLIQAMMNQILVGKINSQSRMLHVSWAMERSLNHHRIEEMKQTLSKFILRCSEVFPKTDMHPPLTKSFKRASRLSSGDGMDHYTSDKRARADDSSMEE</sequence>
<dbReference type="OrthoDB" id="10265275at2759"/>
<keyword evidence="4" id="KW-1185">Reference proteome</keyword>
<dbReference type="EMBL" id="KE546989">
    <property type="protein sequence ID" value="EPY52590.1"/>
    <property type="molecule type" value="Genomic_DNA"/>
</dbReference>
<evidence type="ECO:0000313" key="4">
    <source>
        <dbReference type="Proteomes" id="UP000015464"/>
    </source>
</evidence>
<evidence type="ECO:0000256" key="1">
    <source>
        <dbReference type="ARBA" id="ARBA00022790"/>
    </source>
</evidence>
<dbReference type="OMA" id="VSWAMER"/>
<dbReference type="STRING" id="653667.S9W3S2"/>
<feature type="region of interest" description="Disordered" evidence="2">
    <location>
        <begin position="170"/>
        <end position="203"/>
    </location>
</feature>
<name>S9W3S2_SCHCR</name>
<dbReference type="eggNOG" id="KOG3250">
    <property type="taxonomic scope" value="Eukaryota"/>
</dbReference>
<evidence type="ECO:0000313" key="3">
    <source>
        <dbReference type="EMBL" id="EPY52590.1"/>
    </source>
</evidence>
<feature type="compositionally biased region" description="Basic and acidic residues" evidence="2">
    <location>
        <begin position="184"/>
        <end position="203"/>
    </location>
</feature>
<dbReference type="GeneID" id="25036235"/>
<dbReference type="PANTHER" id="PTHR15350:SF5">
    <property type="entry name" value="COP9 SIGNALOSOME COMPLEX SUBUNIT 7"/>
    <property type="match status" value="1"/>
</dbReference>
<evidence type="ECO:0000256" key="2">
    <source>
        <dbReference type="SAM" id="MobiDB-lite"/>
    </source>
</evidence>
<gene>
    <name evidence="3" type="ORF">SPOG_01911</name>
</gene>
<dbReference type="Proteomes" id="UP000015464">
    <property type="component" value="Unassembled WGS sequence"/>
</dbReference>
<accession>S9W3S2</accession>
<dbReference type="AlphaFoldDB" id="S9W3S2"/>
<dbReference type="InterPro" id="IPR045237">
    <property type="entry name" value="COPS7/eIF3m"/>
</dbReference>
<dbReference type="HOGENOM" id="CLU_1338200_0_0_1"/>
<protein>
    <submittedName>
        <fullName evidence="3">COP9/signalosome complex subunit 7a</fullName>
    </submittedName>
</protein>
<proteinExistence type="predicted"/>
<dbReference type="RefSeq" id="XP_013022469.1">
    <property type="nucleotide sequence ID" value="XM_013167015.1"/>
</dbReference>